<dbReference type="Gene3D" id="1.20.1560.10">
    <property type="entry name" value="ABC transporter type 1, transmembrane domain"/>
    <property type="match status" value="1"/>
</dbReference>
<name>A0ABV3GF39_MICGL</name>
<dbReference type="InterPro" id="IPR039421">
    <property type="entry name" value="Type_1_exporter"/>
</dbReference>
<evidence type="ECO:0000256" key="4">
    <source>
        <dbReference type="ARBA" id="ARBA00022840"/>
    </source>
</evidence>
<evidence type="ECO:0000313" key="11">
    <source>
        <dbReference type="Proteomes" id="UP001551675"/>
    </source>
</evidence>
<evidence type="ECO:0000259" key="9">
    <source>
        <dbReference type="PROSITE" id="PS50929"/>
    </source>
</evidence>
<evidence type="ECO:0000256" key="3">
    <source>
        <dbReference type="ARBA" id="ARBA00022741"/>
    </source>
</evidence>
<dbReference type="SMART" id="SM00382">
    <property type="entry name" value="AAA"/>
    <property type="match status" value="1"/>
</dbReference>
<keyword evidence="6 7" id="KW-0472">Membrane</keyword>
<dbReference type="Pfam" id="PF00005">
    <property type="entry name" value="ABC_tran"/>
    <property type="match status" value="1"/>
</dbReference>
<organism evidence="10 11">
    <name type="scientific">Microtetraspora glauca</name>
    <dbReference type="NCBI Taxonomy" id="1996"/>
    <lineage>
        <taxon>Bacteria</taxon>
        <taxon>Bacillati</taxon>
        <taxon>Actinomycetota</taxon>
        <taxon>Actinomycetes</taxon>
        <taxon>Streptosporangiales</taxon>
        <taxon>Streptosporangiaceae</taxon>
        <taxon>Microtetraspora</taxon>
    </lineage>
</organism>
<dbReference type="InterPro" id="IPR003593">
    <property type="entry name" value="AAA+_ATPase"/>
</dbReference>
<evidence type="ECO:0000313" key="10">
    <source>
        <dbReference type="EMBL" id="MEV0970066.1"/>
    </source>
</evidence>
<feature type="transmembrane region" description="Helical" evidence="7">
    <location>
        <begin position="158"/>
        <end position="175"/>
    </location>
</feature>
<protein>
    <submittedName>
        <fullName evidence="10">ABC transporter ATP-binding protein</fullName>
    </submittedName>
</protein>
<feature type="transmembrane region" description="Helical" evidence="7">
    <location>
        <begin position="21"/>
        <end position="45"/>
    </location>
</feature>
<comment type="subcellular location">
    <subcellularLocation>
        <location evidence="1">Cell membrane</location>
        <topology evidence="1">Multi-pass membrane protein</topology>
    </subcellularLocation>
</comment>
<dbReference type="InterPro" id="IPR036640">
    <property type="entry name" value="ABC1_TM_sf"/>
</dbReference>
<dbReference type="PROSITE" id="PS00211">
    <property type="entry name" value="ABC_TRANSPORTER_1"/>
    <property type="match status" value="1"/>
</dbReference>
<dbReference type="PROSITE" id="PS50929">
    <property type="entry name" value="ABC_TM1F"/>
    <property type="match status" value="1"/>
</dbReference>
<comment type="caution">
    <text evidence="10">The sequence shown here is derived from an EMBL/GenBank/DDBJ whole genome shotgun (WGS) entry which is preliminary data.</text>
</comment>
<evidence type="ECO:0000256" key="1">
    <source>
        <dbReference type="ARBA" id="ARBA00004651"/>
    </source>
</evidence>
<dbReference type="PROSITE" id="PS50893">
    <property type="entry name" value="ABC_TRANSPORTER_2"/>
    <property type="match status" value="1"/>
</dbReference>
<keyword evidence="4 10" id="KW-0067">ATP-binding</keyword>
<proteinExistence type="predicted"/>
<dbReference type="PANTHER" id="PTHR43394:SF1">
    <property type="entry name" value="ATP-BINDING CASSETTE SUB-FAMILY B MEMBER 10, MITOCHONDRIAL"/>
    <property type="match status" value="1"/>
</dbReference>
<accession>A0ABV3GF39</accession>
<feature type="transmembrane region" description="Helical" evidence="7">
    <location>
        <begin position="246"/>
        <end position="264"/>
    </location>
</feature>
<keyword evidence="5 7" id="KW-1133">Transmembrane helix</keyword>
<keyword evidence="2 7" id="KW-0812">Transmembrane</keyword>
<dbReference type="Pfam" id="PF00664">
    <property type="entry name" value="ABC_membrane"/>
    <property type="match status" value="1"/>
</dbReference>
<dbReference type="InterPro" id="IPR027417">
    <property type="entry name" value="P-loop_NTPase"/>
</dbReference>
<evidence type="ECO:0000256" key="5">
    <source>
        <dbReference type="ARBA" id="ARBA00022989"/>
    </source>
</evidence>
<evidence type="ECO:0000256" key="6">
    <source>
        <dbReference type="ARBA" id="ARBA00023136"/>
    </source>
</evidence>
<evidence type="ECO:0000256" key="2">
    <source>
        <dbReference type="ARBA" id="ARBA00022692"/>
    </source>
</evidence>
<dbReference type="SUPFAM" id="SSF90123">
    <property type="entry name" value="ABC transporter transmembrane region"/>
    <property type="match status" value="1"/>
</dbReference>
<dbReference type="InterPro" id="IPR003439">
    <property type="entry name" value="ABC_transporter-like_ATP-bd"/>
</dbReference>
<feature type="domain" description="ABC transmembrane type-1" evidence="9">
    <location>
        <begin position="21"/>
        <end position="302"/>
    </location>
</feature>
<dbReference type="InterPro" id="IPR017871">
    <property type="entry name" value="ABC_transporter-like_CS"/>
</dbReference>
<keyword evidence="11" id="KW-1185">Reference proteome</keyword>
<evidence type="ECO:0000259" key="8">
    <source>
        <dbReference type="PROSITE" id="PS50893"/>
    </source>
</evidence>
<feature type="transmembrane region" description="Helical" evidence="7">
    <location>
        <begin position="57"/>
        <end position="82"/>
    </location>
</feature>
<dbReference type="InterPro" id="IPR011527">
    <property type="entry name" value="ABC1_TM_dom"/>
</dbReference>
<feature type="domain" description="ABC transporter" evidence="8">
    <location>
        <begin position="336"/>
        <end position="567"/>
    </location>
</feature>
<dbReference type="PANTHER" id="PTHR43394">
    <property type="entry name" value="ATP-DEPENDENT PERMEASE MDL1, MITOCHONDRIAL"/>
    <property type="match status" value="1"/>
</dbReference>
<dbReference type="SUPFAM" id="SSF52540">
    <property type="entry name" value="P-loop containing nucleoside triphosphate hydrolases"/>
    <property type="match status" value="1"/>
</dbReference>
<reference evidence="10 11" key="1">
    <citation type="submission" date="2024-06" db="EMBL/GenBank/DDBJ databases">
        <title>The Natural Products Discovery Center: Release of the First 8490 Sequenced Strains for Exploring Actinobacteria Biosynthetic Diversity.</title>
        <authorList>
            <person name="Kalkreuter E."/>
            <person name="Kautsar S.A."/>
            <person name="Yang D."/>
            <person name="Bader C.D."/>
            <person name="Teijaro C.N."/>
            <person name="Fluegel L."/>
            <person name="Davis C.M."/>
            <person name="Simpson J.R."/>
            <person name="Lauterbach L."/>
            <person name="Steele A.D."/>
            <person name="Gui C."/>
            <person name="Meng S."/>
            <person name="Li G."/>
            <person name="Viehrig K."/>
            <person name="Ye F."/>
            <person name="Su P."/>
            <person name="Kiefer A.F."/>
            <person name="Nichols A."/>
            <person name="Cepeda A.J."/>
            <person name="Yan W."/>
            <person name="Fan B."/>
            <person name="Jiang Y."/>
            <person name="Adhikari A."/>
            <person name="Zheng C.-J."/>
            <person name="Schuster L."/>
            <person name="Cowan T.M."/>
            <person name="Smanski M.J."/>
            <person name="Chevrette M.G."/>
            <person name="De Carvalho L.P.S."/>
            <person name="Shen B."/>
        </authorList>
    </citation>
    <scope>NUCLEOTIDE SEQUENCE [LARGE SCALE GENOMIC DNA]</scope>
    <source>
        <strain evidence="10 11">NPDC050100</strain>
    </source>
</reference>
<dbReference type="RefSeq" id="WP_061258461.1">
    <property type="nucleotide sequence ID" value="NZ_JBFALK010000007.1"/>
</dbReference>
<sequence length="576" mass="60454">MPTQAADPRPALARLAPAQTAVVSVATVTAAGVRLSLPAAIAHVVDQVATVPRSYGLALAVLALLGVRLLTEVAGALAQLVVTTRVTAALRERMTRHVFTLGVPGTRHLLTGDLVARLTGDAAAAGSLVSTRVDAAVAAVTSLGGLAGLWLVDWRLGAAFACMVVPVLLLLRLLMRRVTTSYGEYLERQADIAARLTDALSGSRTIRASGTAEREIRRVLAALPELTRAGMATWEAQRRTSWQVDLALAGLRVVVLIVAGLGVADGRVSPGEFLEIGLYLSYALGFLDGVDTLVYLADARANADRVFDVLAERPRPRPRHIVAAGAEGLPPGPGALSFRQVSVRLGDRVVLDAVDLDIPAGTGVALVGRSGAGKTTLAMLAGRLVDPDDGEVLLDGVRVDAIEGPALRREVAYAFDRPVLLGRTVRDALTYGRVDASDEEIEKAITVARAEGFVRLLPDGVDTPLAATHLSGGELQRLGLARAVAHGGRVLVLDDATSSLDTVTEAQVTRALTDGLAGRTRLVVAHRAATAARADLVAWLDGGRIRAIGPHARLWASEPDYRAVFAAVSRPDEECV</sequence>
<dbReference type="Proteomes" id="UP001551675">
    <property type="component" value="Unassembled WGS sequence"/>
</dbReference>
<gene>
    <name evidence="10" type="ORF">AB0I59_15615</name>
</gene>
<evidence type="ECO:0000256" key="7">
    <source>
        <dbReference type="SAM" id="Phobius"/>
    </source>
</evidence>
<keyword evidence="3" id="KW-0547">Nucleotide-binding</keyword>
<dbReference type="EMBL" id="JBFALK010000007">
    <property type="protein sequence ID" value="MEV0970066.1"/>
    <property type="molecule type" value="Genomic_DNA"/>
</dbReference>
<dbReference type="Gene3D" id="3.40.50.300">
    <property type="entry name" value="P-loop containing nucleotide triphosphate hydrolases"/>
    <property type="match status" value="1"/>
</dbReference>
<dbReference type="GO" id="GO:0005524">
    <property type="term" value="F:ATP binding"/>
    <property type="evidence" value="ECO:0007669"/>
    <property type="project" value="UniProtKB-KW"/>
</dbReference>